<sequence length="418" mass="42635">MAVPDRGVHGPLTGVRVVELAGIGPGPFAAMLLADLGADVVRVDRPGGPGLAIDPAYDVTNRNKRSVVVDMKAPGGAERVLDLAARADVLVEGYRPGVAERLGVGPEACHARNPALVYGRMTGWGQEGPLAARAGHDISYIALTGTLGMIGNPGEPPAVPANLVGDYAGGSLYLVVGVLAALHHARATGTGQVVDAAIVDGAAHLASMIHGMVAAGGWQDRRGANLLDGGCPFYGTYETADGAHMAVGALEQRFYDEFTELIGLRDLAPARGDIARWGELREAVAARFRTRTRAEWTALFEGTDACVAPVLSLREAPDHPHLAARGTFTDHGGITQPAPAPRFSATPTAVRGGPARPGADTAEVARDWDVPDLAATAPAPGPAPAPASAPAPAPASAPAPAPAPGEATPSRAPSQEGP</sequence>
<dbReference type="PANTHER" id="PTHR48228">
    <property type="entry name" value="SUCCINYL-COA--D-CITRAMALATE COA-TRANSFERASE"/>
    <property type="match status" value="1"/>
</dbReference>
<evidence type="ECO:0000313" key="2">
    <source>
        <dbReference type="EMBL" id="MVO87109.1"/>
    </source>
</evidence>
<accession>A0A6L6X099</accession>
<reference evidence="2 3" key="1">
    <citation type="submission" date="2019-11" db="EMBL/GenBank/DDBJ databases">
        <title>Streptomyces typhae sp. nov., a novel endophytic actinomycete isolated from the root of cattail pollen (Typha angustifolia L.).</title>
        <authorList>
            <person name="Peng C."/>
        </authorList>
    </citation>
    <scope>NUCLEOTIDE SEQUENCE [LARGE SCALE GENOMIC DNA]</scope>
    <source>
        <strain evidence="3">p1417</strain>
    </source>
</reference>
<proteinExistence type="predicted"/>
<keyword evidence="2" id="KW-0808">Transferase</keyword>
<dbReference type="EMBL" id="WPNZ01000011">
    <property type="protein sequence ID" value="MVO87109.1"/>
    <property type="molecule type" value="Genomic_DNA"/>
</dbReference>
<keyword evidence="3" id="KW-1185">Reference proteome</keyword>
<dbReference type="AlphaFoldDB" id="A0A6L6X099"/>
<evidence type="ECO:0000313" key="3">
    <source>
        <dbReference type="Proteomes" id="UP000483802"/>
    </source>
</evidence>
<dbReference type="Gene3D" id="3.40.50.10540">
    <property type="entry name" value="Crotonobetainyl-coa:carnitine coa-transferase, domain 1"/>
    <property type="match status" value="1"/>
</dbReference>
<dbReference type="GO" id="GO:0016740">
    <property type="term" value="F:transferase activity"/>
    <property type="evidence" value="ECO:0007669"/>
    <property type="project" value="UniProtKB-KW"/>
</dbReference>
<dbReference type="InterPro" id="IPR050509">
    <property type="entry name" value="CoA-transferase_III"/>
</dbReference>
<comment type="caution">
    <text evidence="2">The sequence shown here is derived from an EMBL/GenBank/DDBJ whole genome shotgun (WGS) entry which is preliminary data.</text>
</comment>
<organism evidence="2 3">
    <name type="scientific">Streptomyces typhae</name>
    <dbReference type="NCBI Taxonomy" id="2681492"/>
    <lineage>
        <taxon>Bacteria</taxon>
        <taxon>Bacillati</taxon>
        <taxon>Actinomycetota</taxon>
        <taxon>Actinomycetes</taxon>
        <taxon>Kitasatosporales</taxon>
        <taxon>Streptomycetaceae</taxon>
        <taxon>Streptomyces</taxon>
    </lineage>
</organism>
<feature type="compositionally biased region" description="Pro residues" evidence="1">
    <location>
        <begin position="379"/>
        <end position="403"/>
    </location>
</feature>
<protein>
    <submittedName>
        <fullName evidence="2">CoA transferase</fullName>
    </submittedName>
</protein>
<dbReference type="Pfam" id="PF02515">
    <property type="entry name" value="CoA_transf_3"/>
    <property type="match status" value="1"/>
</dbReference>
<name>A0A6L6X099_9ACTN</name>
<gene>
    <name evidence="2" type="ORF">GPA10_20655</name>
</gene>
<dbReference type="InterPro" id="IPR003673">
    <property type="entry name" value="CoA-Trfase_fam_III"/>
</dbReference>
<dbReference type="RefSeq" id="WP_157166811.1">
    <property type="nucleotide sequence ID" value="NZ_WPNZ01000011.1"/>
</dbReference>
<feature type="region of interest" description="Disordered" evidence="1">
    <location>
        <begin position="324"/>
        <end position="418"/>
    </location>
</feature>
<dbReference type="Proteomes" id="UP000483802">
    <property type="component" value="Unassembled WGS sequence"/>
</dbReference>
<dbReference type="InterPro" id="IPR023606">
    <property type="entry name" value="CoA-Trfase_III_dom_1_sf"/>
</dbReference>
<evidence type="ECO:0000256" key="1">
    <source>
        <dbReference type="SAM" id="MobiDB-lite"/>
    </source>
</evidence>
<dbReference type="PANTHER" id="PTHR48228:SF5">
    <property type="entry name" value="ALPHA-METHYLACYL-COA RACEMASE"/>
    <property type="match status" value="1"/>
</dbReference>
<dbReference type="Gene3D" id="3.30.1540.10">
    <property type="entry name" value="formyl-coa transferase, domain 3"/>
    <property type="match status" value="1"/>
</dbReference>
<dbReference type="SUPFAM" id="SSF89796">
    <property type="entry name" value="CoA-transferase family III (CaiB/BaiF)"/>
    <property type="match status" value="1"/>
</dbReference>
<dbReference type="InterPro" id="IPR044855">
    <property type="entry name" value="CoA-Trfase_III_dom3_sf"/>
</dbReference>